<organism evidence="1 2">
    <name type="scientific">Gossypium australe</name>
    <dbReference type="NCBI Taxonomy" id="47621"/>
    <lineage>
        <taxon>Eukaryota</taxon>
        <taxon>Viridiplantae</taxon>
        <taxon>Streptophyta</taxon>
        <taxon>Embryophyta</taxon>
        <taxon>Tracheophyta</taxon>
        <taxon>Spermatophyta</taxon>
        <taxon>Magnoliopsida</taxon>
        <taxon>eudicotyledons</taxon>
        <taxon>Gunneridae</taxon>
        <taxon>Pentapetalae</taxon>
        <taxon>rosids</taxon>
        <taxon>malvids</taxon>
        <taxon>Malvales</taxon>
        <taxon>Malvaceae</taxon>
        <taxon>Malvoideae</taxon>
        <taxon>Gossypium</taxon>
    </lineage>
</organism>
<keyword evidence="2" id="KW-1185">Reference proteome</keyword>
<gene>
    <name evidence="1" type="ORF">EPI10_028543</name>
</gene>
<dbReference type="OrthoDB" id="1002204at2759"/>
<dbReference type="PANTHER" id="PTHR45835">
    <property type="entry name" value="YALI0A06105P"/>
    <property type="match status" value="1"/>
</dbReference>
<proteinExistence type="predicted"/>
<evidence type="ECO:0000313" key="1">
    <source>
        <dbReference type="EMBL" id="KAA3462016.1"/>
    </source>
</evidence>
<name>A0A5B6UYH1_9ROSI</name>
<dbReference type="AlphaFoldDB" id="A0A5B6UYH1"/>
<comment type="caution">
    <text evidence="1">The sequence shown here is derived from an EMBL/GenBank/DDBJ whole genome shotgun (WGS) entry which is preliminary data.</text>
</comment>
<reference evidence="2" key="1">
    <citation type="journal article" date="2019" name="Plant Biotechnol. J.">
        <title>Genome sequencing of the Australian wild diploid species Gossypium australe highlights disease resistance and delayed gland morphogenesis.</title>
        <authorList>
            <person name="Cai Y."/>
            <person name="Cai X."/>
            <person name="Wang Q."/>
            <person name="Wang P."/>
            <person name="Zhang Y."/>
            <person name="Cai C."/>
            <person name="Xu Y."/>
            <person name="Wang K."/>
            <person name="Zhou Z."/>
            <person name="Wang C."/>
            <person name="Geng S."/>
            <person name="Li B."/>
            <person name="Dong Q."/>
            <person name="Hou Y."/>
            <person name="Wang H."/>
            <person name="Ai P."/>
            <person name="Liu Z."/>
            <person name="Yi F."/>
            <person name="Sun M."/>
            <person name="An G."/>
            <person name="Cheng J."/>
            <person name="Zhang Y."/>
            <person name="Shi Q."/>
            <person name="Xie Y."/>
            <person name="Shi X."/>
            <person name="Chang Y."/>
            <person name="Huang F."/>
            <person name="Chen Y."/>
            <person name="Hong S."/>
            <person name="Mi L."/>
            <person name="Sun Q."/>
            <person name="Zhang L."/>
            <person name="Zhou B."/>
            <person name="Peng R."/>
            <person name="Zhang X."/>
            <person name="Liu F."/>
        </authorList>
    </citation>
    <scope>NUCLEOTIDE SEQUENCE [LARGE SCALE GENOMIC DNA]</scope>
    <source>
        <strain evidence="2">cv. PA1801</strain>
    </source>
</reference>
<protein>
    <submittedName>
        <fullName evidence="1">Integrase</fullName>
    </submittedName>
</protein>
<evidence type="ECO:0000313" key="2">
    <source>
        <dbReference type="Proteomes" id="UP000325315"/>
    </source>
</evidence>
<accession>A0A5B6UYH1</accession>
<dbReference type="EMBL" id="SMMG02000009">
    <property type="protein sequence ID" value="KAA3462016.1"/>
    <property type="molecule type" value="Genomic_DNA"/>
</dbReference>
<sequence length="63" mass="7312">MIPEWKWERVTMDFVSGLPLSSKKKDTIDHLTKSAYFIPVRPHNPVKRDTPVWAGRVITHPCP</sequence>
<dbReference type="PANTHER" id="PTHR45835:SF99">
    <property type="entry name" value="CHROMO DOMAIN-CONTAINING PROTEIN-RELATED"/>
    <property type="match status" value="1"/>
</dbReference>
<dbReference type="Proteomes" id="UP000325315">
    <property type="component" value="Unassembled WGS sequence"/>
</dbReference>